<evidence type="ECO:0000259" key="1">
    <source>
        <dbReference type="Pfam" id="PF06985"/>
    </source>
</evidence>
<keyword evidence="3" id="KW-1185">Reference proteome</keyword>
<proteinExistence type="predicted"/>
<dbReference type="PANTHER" id="PTHR24148:SF73">
    <property type="entry name" value="HET DOMAIN PROTEIN (AFU_ORTHOLOGUE AFUA_8G01020)"/>
    <property type="match status" value="1"/>
</dbReference>
<evidence type="ECO:0000313" key="3">
    <source>
        <dbReference type="Proteomes" id="UP001302321"/>
    </source>
</evidence>
<dbReference type="Pfam" id="PF06985">
    <property type="entry name" value="HET"/>
    <property type="match status" value="1"/>
</dbReference>
<dbReference type="EMBL" id="MU866155">
    <property type="protein sequence ID" value="KAK4177793.1"/>
    <property type="molecule type" value="Genomic_DNA"/>
</dbReference>
<name>A0AAN6WA29_9PEZI</name>
<dbReference type="AlphaFoldDB" id="A0AAN6WA29"/>
<comment type="caution">
    <text evidence="2">The sequence shown here is derived from an EMBL/GenBank/DDBJ whole genome shotgun (WGS) entry which is preliminary data.</text>
</comment>
<dbReference type="InterPro" id="IPR010730">
    <property type="entry name" value="HET"/>
</dbReference>
<dbReference type="PANTHER" id="PTHR24148">
    <property type="entry name" value="ANKYRIN REPEAT DOMAIN-CONTAINING PROTEIN 39 HOMOLOG-RELATED"/>
    <property type="match status" value="1"/>
</dbReference>
<accession>A0AAN6WA29</accession>
<gene>
    <name evidence="2" type="ORF">QBC36DRAFT_125084</name>
</gene>
<evidence type="ECO:0000313" key="2">
    <source>
        <dbReference type="EMBL" id="KAK4177793.1"/>
    </source>
</evidence>
<protein>
    <submittedName>
        <fullName evidence="2">Heterokaryon incompatibility protein-domain-containing protein</fullName>
    </submittedName>
</protein>
<reference evidence="2" key="1">
    <citation type="journal article" date="2023" name="Mol. Phylogenet. Evol.">
        <title>Genome-scale phylogeny and comparative genomics of the fungal order Sordariales.</title>
        <authorList>
            <person name="Hensen N."/>
            <person name="Bonometti L."/>
            <person name="Westerberg I."/>
            <person name="Brannstrom I.O."/>
            <person name="Guillou S."/>
            <person name="Cros-Aarteil S."/>
            <person name="Calhoun S."/>
            <person name="Haridas S."/>
            <person name="Kuo A."/>
            <person name="Mondo S."/>
            <person name="Pangilinan J."/>
            <person name="Riley R."/>
            <person name="LaButti K."/>
            <person name="Andreopoulos B."/>
            <person name="Lipzen A."/>
            <person name="Chen C."/>
            <person name="Yan M."/>
            <person name="Daum C."/>
            <person name="Ng V."/>
            <person name="Clum A."/>
            <person name="Steindorff A."/>
            <person name="Ohm R.A."/>
            <person name="Martin F."/>
            <person name="Silar P."/>
            <person name="Natvig D.O."/>
            <person name="Lalanne C."/>
            <person name="Gautier V."/>
            <person name="Ament-Velasquez S.L."/>
            <person name="Kruys A."/>
            <person name="Hutchinson M.I."/>
            <person name="Powell A.J."/>
            <person name="Barry K."/>
            <person name="Miller A.N."/>
            <person name="Grigoriev I.V."/>
            <person name="Debuchy R."/>
            <person name="Gladieux P."/>
            <person name="Hiltunen Thoren M."/>
            <person name="Johannesson H."/>
        </authorList>
    </citation>
    <scope>NUCLEOTIDE SEQUENCE</scope>
    <source>
        <strain evidence="2">CBS 892.96</strain>
    </source>
</reference>
<sequence>MLPANDGEYPFDMTRTPPAWVVAAAANKLLHEQPEGTILHWPDVMKEILPIDELKSMRLDIPFEKLTRWKEFAPRFIWGDYITMSYTWGPPEPSHTIFLNDHEVQVGGNLYQMLQRLRKSVEVKQPHIKVWIDALCINQSDEKEKKTEVQKMDLIYSMALAV</sequence>
<feature type="domain" description="Heterokaryon incompatibility" evidence="1">
    <location>
        <begin position="81"/>
        <end position="160"/>
    </location>
</feature>
<dbReference type="Proteomes" id="UP001302321">
    <property type="component" value="Unassembled WGS sequence"/>
</dbReference>
<dbReference type="InterPro" id="IPR052895">
    <property type="entry name" value="HetReg/Transcr_Mod"/>
</dbReference>
<organism evidence="2 3">
    <name type="scientific">Triangularia setosa</name>
    <dbReference type="NCBI Taxonomy" id="2587417"/>
    <lineage>
        <taxon>Eukaryota</taxon>
        <taxon>Fungi</taxon>
        <taxon>Dikarya</taxon>
        <taxon>Ascomycota</taxon>
        <taxon>Pezizomycotina</taxon>
        <taxon>Sordariomycetes</taxon>
        <taxon>Sordariomycetidae</taxon>
        <taxon>Sordariales</taxon>
        <taxon>Podosporaceae</taxon>
        <taxon>Triangularia</taxon>
    </lineage>
</organism>
<reference evidence="2" key="2">
    <citation type="submission" date="2023-05" db="EMBL/GenBank/DDBJ databases">
        <authorList>
            <consortium name="Lawrence Berkeley National Laboratory"/>
            <person name="Steindorff A."/>
            <person name="Hensen N."/>
            <person name="Bonometti L."/>
            <person name="Westerberg I."/>
            <person name="Brannstrom I.O."/>
            <person name="Guillou S."/>
            <person name="Cros-Aarteil S."/>
            <person name="Calhoun S."/>
            <person name="Haridas S."/>
            <person name="Kuo A."/>
            <person name="Mondo S."/>
            <person name="Pangilinan J."/>
            <person name="Riley R."/>
            <person name="Labutti K."/>
            <person name="Andreopoulos B."/>
            <person name="Lipzen A."/>
            <person name="Chen C."/>
            <person name="Yanf M."/>
            <person name="Daum C."/>
            <person name="Ng V."/>
            <person name="Clum A."/>
            <person name="Ohm R."/>
            <person name="Martin F."/>
            <person name="Silar P."/>
            <person name="Natvig D."/>
            <person name="Lalanne C."/>
            <person name="Gautier V."/>
            <person name="Ament-Velasquez S.L."/>
            <person name="Kruys A."/>
            <person name="Hutchinson M.I."/>
            <person name="Powell A.J."/>
            <person name="Barry K."/>
            <person name="Miller A.N."/>
            <person name="Grigoriev I.V."/>
            <person name="Debuchy R."/>
            <person name="Gladieux P."/>
            <person name="Thoren M.H."/>
            <person name="Johannesson H."/>
        </authorList>
    </citation>
    <scope>NUCLEOTIDE SEQUENCE</scope>
    <source>
        <strain evidence="2">CBS 892.96</strain>
    </source>
</reference>